<evidence type="ECO:0000256" key="2">
    <source>
        <dbReference type="ARBA" id="ARBA00008668"/>
    </source>
</evidence>
<dbReference type="InterPro" id="IPR051238">
    <property type="entry name" value="GDSL_esterase/lipase"/>
</dbReference>
<dbReference type="GO" id="GO:0016042">
    <property type="term" value="P:lipid catabolic process"/>
    <property type="evidence" value="ECO:0007669"/>
    <property type="project" value="UniProtKB-KW"/>
</dbReference>
<dbReference type="GO" id="GO:0016788">
    <property type="term" value="F:hydrolase activity, acting on ester bonds"/>
    <property type="evidence" value="ECO:0007669"/>
    <property type="project" value="InterPro"/>
</dbReference>
<keyword evidence="5" id="KW-0378">Hydrolase</keyword>
<comment type="caution">
    <text evidence="8">The sequence shown here is derived from an EMBL/GenBank/DDBJ whole genome shotgun (WGS) entry which is preliminary data.</text>
</comment>
<dbReference type="EMBL" id="JAVYJV010000007">
    <property type="protein sequence ID" value="KAK4366917.1"/>
    <property type="molecule type" value="Genomic_DNA"/>
</dbReference>
<comment type="subcellular location">
    <subcellularLocation>
        <location evidence="1">Secreted</location>
    </subcellularLocation>
</comment>
<dbReference type="GO" id="GO:0005576">
    <property type="term" value="C:extracellular region"/>
    <property type="evidence" value="ECO:0007669"/>
    <property type="project" value="UniProtKB-SubCell"/>
</dbReference>
<sequence length="211" mass="24209">MTFDDQINSFEKTKEAIKAKIGEEAAEKHVNKAVYFIGMGSNDYVNNFLQPFLAVGQQYTHDEFVELLTSTLGEQFTRLHQFGARKMVFHGLGPLGCIPSQRVKSTRGICLKQVNLWVQEFNSKVKKLVATLNKHLPYAQITFADTYPIVLDLIENPHCLWFQDFKYILLQCGHKCWRVVFAKLKVVQESNRICFLGCISSFRCSKSSDCR</sequence>
<proteinExistence type="inferred from homology"/>
<dbReference type="PANTHER" id="PTHR45650:SF16">
    <property type="entry name" value="OS02G0732800 PROTEIN"/>
    <property type="match status" value="1"/>
</dbReference>
<comment type="similarity">
    <text evidence="2">Belongs to the 'GDSL' lipolytic enzyme family.</text>
</comment>
<keyword evidence="9" id="KW-1185">Reference proteome</keyword>
<evidence type="ECO:0000256" key="6">
    <source>
        <dbReference type="ARBA" id="ARBA00022963"/>
    </source>
</evidence>
<dbReference type="Pfam" id="PF00657">
    <property type="entry name" value="Lipase_GDSL"/>
    <property type="match status" value="1"/>
</dbReference>
<dbReference type="Proteomes" id="UP001291623">
    <property type="component" value="Unassembled WGS sequence"/>
</dbReference>
<accession>A0AAE1SCD4</accession>
<dbReference type="InterPro" id="IPR001087">
    <property type="entry name" value="GDSL"/>
</dbReference>
<dbReference type="Gene3D" id="3.40.50.1110">
    <property type="entry name" value="SGNH hydrolase"/>
    <property type="match status" value="1"/>
</dbReference>
<organism evidence="8 9">
    <name type="scientific">Anisodus tanguticus</name>
    <dbReference type="NCBI Taxonomy" id="243964"/>
    <lineage>
        <taxon>Eukaryota</taxon>
        <taxon>Viridiplantae</taxon>
        <taxon>Streptophyta</taxon>
        <taxon>Embryophyta</taxon>
        <taxon>Tracheophyta</taxon>
        <taxon>Spermatophyta</taxon>
        <taxon>Magnoliopsida</taxon>
        <taxon>eudicotyledons</taxon>
        <taxon>Gunneridae</taxon>
        <taxon>Pentapetalae</taxon>
        <taxon>asterids</taxon>
        <taxon>lamiids</taxon>
        <taxon>Solanales</taxon>
        <taxon>Solanaceae</taxon>
        <taxon>Solanoideae</taxon>
        <taxon>Hyoscyameae</taxon>
        <taxon>Anisodus</taxon>
    </lineage>
</organism>
<keyword evidence="6" id="KW-0442">Lipid degradation</keyword>
<gene>
    <name evidence="8" type="ORF">RND71_014797</name>
</gene>
<evidence type="ECO:0000256" key="1">
    <source>
        <dbReference type="ARBA" id="ARBA00004613"/>
    </source>
</evidence>
<dbReference type="InterPro" id="IPR036514">
    <property type="entry name" value="SGNH_hydro_sf"/>
</dbReference>
<evidence type="ECO:0000256" key="7">
    <source>
        <dbReference type="ARBA" id="ARBA00023098"/>
    </source>
</evidence>
<reference evidence="8" key="1">
    <citation type="submission" date="2023-12" db="EMBL/GenBank/DDBJ databases">
        <title>Genome assembly of Anisodus tanguticus.</title>
        <authorList>
            <person name="Wang Y.-J."/>
        </authorList>
    </citation>
    <scope>NUCLEOTIDE SEQUENCE</scope>
    <source>
        <strain evidence="8">KB-2021</strain>
        <tissue evidence="8">Leaf</tissue>
    </source>
</reference>
<evidence type="ECO:0000313" key="9">
    <source>
        <dbReference type="Proteomes" id="UP001291623"/>
    </source>
</evidence>
<keyword evidence="7" id="KW-0443">Lipid metabolism</keyword>
<evidence type="ECO:0000256" key="5">
    <source>
        <dbReference type="ARBA" id="ARBA00022801"/>
    </source>
</evidence>
<evidence type="ECO:0000256" key="4">
    <source>
        <dbReference type="ARBA" id="ARBA00022729"/>
    </source>
</evidence>
<dbReference type="PANTHER" id="PTHR45650">
    <property type="entry name" value="GDSL-LIKE LIPASE/ACYLHYDROLASE-RELATED"/>
    <property type="match status" value="1"/>
</dbReference>
<protein>
    <submittedName>
        <fullName evidence="8">Uncharacterized protein</fullName>
    </submittedName>
</protein>
<name>A0AAE1SCD4_9SOLA</name>
<evidence type="ECO:0000256" key="3">
    <source>
        <dbReference type="ARBA" id="ARBA00022525"/>
    </source>
</evidence>
<keyword evidence="3" id="KW-0964">Secreted</keyword>
<evidence type="ECO:0000313" key="8">
    <source>
        <dbReference type="EMBL" id="KAK4366917.1"/>
    </source>
</evidence>
<keyword evidence="4" id="KW-0732">Signal</keyword>
<dbReference type="AlphaFoldDB" id="A0AAE1SCD4"/>